<dbReference type="Proteomes" id="UP000289200">
    <property type="component" value="Unassembled WGS sequence"/>
</dbReference>
<dbReference type="AlphaFoldDB" id="A0A447CWV7"/>
<sequence length="341" mass="37496">MRPLPEPEAGGLIEELRQFVNVRSDEDFMLVVGWLVAALRHRGPFPVLAVAGEAGSGKSVFSRMMRSLVDPSAAPIRAVPRDDRGLVVSAGNSWVLAFDNLSAVPVWLADALCRLATGSGFSTRMLHTDRDEMIFEAARPIIINGISSLTDRADLADRSVTIHLRMMPERRSEDELLTAFERARPRILGALFGAVSRALADVDRVRLDHPPRMADFVKWVTAAAPGLGWDRDAFLSAYAENRHDVSEATFEADAVAVAIWKLLTTGPDDKFEGTATELLDAVNAMVPEFARRSRHWPQNAAQLGSRVARAAPLLRAKGCIVERRHSGSRTITILLPPYRFA</sequence>
<evidence type="ECO:0008006" key="3">
    <source>
        <dbReference type="Google" id="ProtNLM"/>
    </source>
</evidence>
<dbReference type="SUPFAM" id="SSF52540">
    <property type="entry name" value="P-loop containing nucleoside triphosphate hydrolases"/>
    <property type="match status" value="1"/>
</dbReference>
<dbReference type="InterPro" id="IPR027417">
    <property type="entry name" value="P-loop_NTPase"/>
</dbReference>
<organism evidence="1 2">
    <name type="scientific">Rhodoplanes serenus</name>
    <dbReference type="NCBI Taxonomy" id="200615"/>
    <lineage>
        <taxon>Bacteria</taxon>
        <taxon>Pseudomonadati</taxon>
        <taxon>Pseudomonadota</taxon>
        <taxon>Alphaproteobacteria</taxon>
        <taxon>Hyphomicrobiales</taxon>
        <taxon>Nitrobacteraceae</taxon>
        <taxon>Rhodoplanes</taxon>
    </lineage>
</organism>
<comment type="caution">
    <text evidence="1">The sequence shown here is derived from an EMBL/GenBank/DDBJ whole genome shotgun (WGS) entry which is preliminary data.</text>
</comment>
<reference evidence="2" key="1">
    <citation type="submission" date="2018-10" db="EMBL/GenBank/DDBJ databases">
        <authorList>
            <person name="Peiro R."/>
            <person name="Begona"/>
            <person name="Cbmso G."/>
            <person name="Lopez M."/>
            <person name="Gonzalez S."/>
            <person name="Sacristan E."/>
            <person name="Castillo E."/>
        </authorList>
    </citation>
    <scope>NUCLEOTIDE SEQUENCE [LARGE SCALE GENOMIC DNA]</scope>
</reference>
<gene>
    <name evidence="1" type="ORF">RHODGE_RHODGE_02911</name>
</gene>
<name>A0A447CWV7_9BRAD</name>
<protein>
    <recommendedName>
        <fullName evidence="3">ATP-binding protein</fullName>
    </recommendedName>
</protein>
<dbReference type="EMBL" id="UWOC01000153">
    <property type="protein sequence ID" value="VCU09742.1"/>
    <property type="molecule type" value="Genomic_DNA"/>
</dbReference>
<proteinExistence type="predicted"/>
<evidence type="ECO:0000313" key="1">
    <source>
        <dbReference type="EMBL" id="VCU09742.1"/>
    </source>
</evidence>
<keyword evidence="2" id="KW-1185">Reference proteome</keyword>
<evidence type="ECO:0000313" key="2">
    <source>
        <dbReference type="Proteomes" id="UP000289200"/>
    </source>
</evidence>
<accession>A0A447CWV7</accession>